<dbReference type="InterPro" id="IPR032675">
    <property type="entry name" value="LRR_dom_sf"/>
</dbReference>
<dbReference type="PANTHER" id="PTHR24111:SF0">
    <property type="entry name" value="LEUCINE-RICH REPEAT-CONTAINING PROTEIN"/>
    <property type="match status" value="1"/>
</dbReference>
<name>A0ABQ2D1A3_9DEIO</name>
<dbReference type="Proteomes" id="UP000632222">
    <property type="component" value="Unassembled WGS sequence"/>
</dbReference>
<protein>
    <submittedName>
        <fullName evidence="2">Uncharacterized protein</fullName>
    </submittedName>
</protein>
<organism evidence="2 3">
    <name type="scientific">Deinococcus roseus</name>
    <dbReference type="NCBI Taxonomy" id="392414"/>
    <lineage>
        <taxon>Bacteria</taxon>
        <taxon>Thermotogati</taxon>
        <taxon>Deinococcota</taxon>
        <taxon>Deinococci</taxon>
        <taxon>Deinococcales</taxon>
        <taxon>Deinococcaceae</taxon>
        <taxon>Deinococcus</taxon>
    </lineage>
</organism>
<dbReference type="PANTHER" id="PTHR24111">
    <property type="entry name" value="LEUCINE-RICH REPEAT-CONTAINING PROTEIN 34"/>
    <property type="match status" value="1"/>
</dbReference>
<gene>
    <name evidence="2" type="ORF">GCM10008938_23660</name>
</gene>
<dbReference type="Gene3D" id="3.80.10.10">
    <property type="entry name" value="Ribonuclease Inhibitor"/>
    <property type="match status" value="3"/>
</dbReference>
<dbReference type="InterPro" id="IPR001611">
    <property type="entry name" value="Leu-rich_rpt"/>
</dbReference>
<accession>A0ABQ2D1A3</accession>
<evidence type="ECO:0000313" key="2">
    <source>
        <dbReference type="EMBL" id="GGJ36898.1"/>
    </source>
</evidence>
<comment type="caution">
    <text evidence="2">The sequence shown here is derived from an EMBL/GenBank/DDBJ whole genome shotgun (WGS) entry which is preliminary data.</text>
</comment>
<dbReference type="EMBL" id="BMOD01000007">
    <property type="protein sequence ID" value="GGJ36898.1"/>
    <property type="molecule type" value="Genomic_DNA"/>
</dbReference>
<dbReference type="SUPFAM" id="SSF52047">
    <property type="entry name" value="RNI-like"/>
    <property type="match status" value="1"/>
</dbReference>
<dbReference type="InterPro" id="IPR052201">
    <property type="entry name" value="LRR-containing_regulator"/>
</dbReference>
<sequence>MVKGKEGEPMEEFPIHCPVQDTAHDLPYPAAELQPLLNHLLGNHAAPQRFPRGTVTEDGRLDLCKQDLGVEGCRHIKEALLANNVIHTLLLGTDAIGDEGVAMVAELVAQNSTLHTLYLGCNHITEAGMHTLGEAIAAQDHIEALWLKRNPIGEGGAKAVASMLQKTPSLKVLDLVQALPDRKGLTDILEVLIQQNRTVERLHLGGNHLGPAEAEQLAQVLKANPTLRSLMLGVGQLGDEGAIVLAEALQHNTTLQELGLASNGIGKDGARVLLQTLKNHPSLEVLDLGYAPSTRVLNAQGNVLGDRLAPELGQLLQHNTTLRRLDVTRTGLTLQSLPTLQAALQENHTLLELQVEKALLRPLMPLLERNRAQAEPWEVPAELQRIRSVYRTRVL</sequence>
<evidence type="ECO:0000313" key="3">
    <source>
        <dbReference type="Proteomes" id="UP000632222"/>
    </source>
</evidence>
<keyword evidence="3" id="KW-1185">Reference proteome</keyword>
<dbReference type="SMART" id="SM00368">
    <property type="entry name" value="LRR_RI"/>
    <property type="match status" value="8"/>
</dbReference>
<dbReference type="Pfam" id="PF13516">
    <property type="entry name" value="LRR_6"/>
    <property type="match status" value="4"/>
</dbReference>
<keyword evidence="1" id="KW-0677">Repeat</keyword>
<evidence type="ECO:0000256" key="1">
    <source>
        <dbReference type="ARBA" id="ARBA00022737"/>
    </source>
</evidence>
<proteinExistence type="predicted"/>
<reference evidence="3" key="1">
    <citation type="journal article" date="2019" name="Int. J. Syst. Evol. Microbiol.">
        <title>The Global Catalogue of Microorganisms (GCM) 10K type strain sequencing project: providing services to taxonomists for standard genome sequencing and annotation.</title>
        <authorList>
            <consortium name="The Broad Institute Genomics Platform"/>
            <consortium name="The Broad Institute Genome Sequencing Center for Infectious Disease"/>
            <person name="Wu L."/>
            <person name="Ma J."/>
        </authorList>
    </citation>
    <scope>NUCLEOTIDE SEQUENCE [LARGE SCALE GENOMIC DNA]</scope>
    <source>
        <strain evidence="3">JCM 14370</strain>
    </source>
</reference>